<dbReference type="Gene3D" id="3.40.50.620">
    <property type="entry name" value="HUPs"/>
    <property type="match status" value="1"/>
</dbReference>
<dbReference type="Pfam" id="PF00875">
    <property type="entry name" value="DNA_photolyase"/>
    <property type="match status" value="1"/>
</dbReference>
<dbReference type="InterPro" id="IPR036155">
    <property type="entry name" value="Crypto/Photolyase_N_sf"/>
</dbReference>
<keyword evidence="1 4" id="KW-0285">Flavoprotein</keyword>
<dbReference type="Gene3D" id="1.10.579.10">
    <property type="entry name" value="DNA Cyclobutane Dipyrimidine Photolyase, subunit A, domain 3"/>
    <property type="match status" value="1"/>
</dbReference>
<reference evidence="9 10" key="1">
    <citation type="submission" date="2017-08" db="EMBL/GenBank/DDBJ databases">
        <title>The strain WRN001 was isolated from Binhai saline alkaline soil, Tianjin, China.</title>
        <authorList>
            <person name="Liu D."/>
            <person name="Zhang G."/>
        </authorList>
    </citation>
    <scope>NUCLEOTIDE SEQUENCE [LARGE SCALE GENOMIC DNA]</scope>
    <source>
        <strain evidence="9 10">WN019</strain>
    </source>
</reference>
<dbReference type="InterPro" id="IPR036134">
    <property type="entry name" value="Crypto/Photolyase_FAD-like_sf"/>
</dbReference>
<dbReference type="InterPro" id="IPR014729">
    <property type="entry name" value="Rossmann-like_a/b/a_fold"/>
</dbReference>
<evidence type="ECO:0000256" key="6">
    <source>
        <dbReference type="RuleBase" id="RU004182"/>
    </source>
</evidence>
<evidence type="ECO:0000256" key="7">
    <source>
        <dbReference type="SAM" id="MobiDB-lite"/>
    </source>
</evidence>
<organism evidence="9 10">
    <name type="scientific">Halorubrum salipaludis</name>
    <dbReference type="NCBI Taxonomy" id="2032630"/>
    <lineage>
        <taxon>Archaea</taxon>
        <taxon>Methanobacteriati</taxon>
        <taxon>Methanobacteriota</taxon>
        <taxon>Stenosarchaea group</taxon>
        <taxon>Halobacteria</taxon>
        <taxon>Halobacteriales</taxon>
        <taxon>Haloferacaceae</taxon>
        <taxon>Halorubrum</taxon>
    </lineage>
</organism>
<feature type="compositionally biased region" description="Low complexity" evidence="7">
    <location>
        <begin position="170"/>
        <end position="184"/>
    </location>
</feature>
<comment type="caution">
    <text evidence="9">The sequence shown here is derived from an EMBL/GenBank/DDBJ whole genome shotgun (WGS) entry which is preliminary data.</text>
</comment>
<dbReference type="GO" id="GO:0003677">
    <property type="term" value="F:DNA binding"/>
    <property type="evidence" value="ECO:0007669"/>
    <property type="project" value="TreeGrafter"/>
</dbReference>
<dbReference type="SUPFAM" id="SSF48173">
    <property type="entry name" value="Cryptochrome/photolyase FAD-binding domain"/>
    <property type="match status" value="1"/>
</dbReference>
<dbReference type="PANTHER" id="PTHR11455:SF9">
    <property type="entry name" value="CRYPTOCHROME CIRCADIAN CLOCK 5 ISOFORM X1"/>
    <property type="match status" value="1"/>
</dbReference>
<evidence type="ECO:0000256" key="5">
    <source>
        <dbReference type="PIRSR" id="PIRSR602081-2"/>
    </source>
</evidence>
<name>A0A2A2FL84_9EURY</name>
<dbReference type="GO" id="GO:0003904">
    <property type="term" value="F:deoxyribodipyrimidine photo-lyase activity"/>
    <property type="evidence" value="ECO:0007669"/>
    <property type="project" value="TreeGrafter"/>
</dbReference>
<dbReference type="EMBL" id="NSKC01000001">
    <property type="protein sequence ID" value="PAU85349.1"/>
    <property type="molecule type" value="Genomic_DNA"/>
</dbReference>
<feature type="site" description="Electron transfer via tryptophanyl radical" evidence="5">
    <location>
        <position position="324"/>
    </location>
</feature>
<evidence type="ECO:0000256" key="2">
    <source>
        <dbReference type="ARBA" id="ARBA00022827"/>
    </source>
</evidence>
<evidence type="ECO:0000256" key="4">
    <source>
        <dbReference type="PIRSR" id="PIRSR602081-1"/>
    </source>
</evidence>
<dbReference type="PRINTS" id="PR00147">
    <property type="entry name" value="DNAPHOTLYASE"/>
</dbReference>
<feature type="domain" description="Photolyase/cryptochrome alpha/beta" evidence="8">
    <location>
        <begin position="1"/>
        <end position="126"/>
    </location>
</feature>
<dbReference type="InterPro" id="IPR005101">
    <property type="entry name" value="Cryptochr/Photolyase_FAD-bd"/>
</dbReference>
<sequence length="490" mass="55247">MQLFWHRRDPRTRDNAGLAAAARAGTTVPVFVCDANLFETTGARKRAFFLRHVERLAERYRELGSDLIVRAGDPENVLVELADEYGAESVFYNEYYRPERRRRQRAVEEALADAGVETDARTDAVLVDPGRLEERYPNHGRFRDDWAAVPKSEPYPEPEPDALASVQDEGVSGSDLGSGSDFGSDSGSGLVDFADLNADLDLDAEADIDLPEPGYRAARERFDGFLDGGIRSYADTRDDLSRAVEAPTLAVSRMSPYLAVGAIGIREVWADATDAFEAATGDERRNVDKYRDELSWREQMYHLLYYNPDLAATNYKSFPNPIAWRDDDAAFEAWTAGRTGYPLVDAGMRQLNAEGYVHNRPRQVVASFLTKHLLIDWRRGARHFAERLIDHDHASNHGAWQWTASTGTDSVDVRIFDPVAQAAKYDPDARFVKAYVPELRDVPAETVVDWPTLSRREREALAPDYPHPIVDRDEGYERAQRVFEEALGKR</sequence>
<dbReference type="GO" id="GO:0006139">
    <property type="term" value="P:nucleobase-containing compound metabolic process"/>
    <property type="evidence" value="ECO:0007669"/>
    <property type="project" value="UniProtKB-ARBA"/>
</dbReference>
<feature type="site" description="Electron transfer via tryptophanyl radical" evidence="5">
    <location>
        <position position="377"/>
    </location>
</feature>
<feature type="binding site" evidence="4">
    <location>
        <position position="233"/>
    </location>
    <ligand>
        <name>FAD</name>
        <dbReference type="ChEBI" id="CHEBI:57692"/>
    </ligand>
</feature>
<feature type="site" description="Electron transfer via tryptophanyl radical" evidence="5">
    <location>
        <position position="400"/>
    </location>
</feature>
<dbReference type="SUPFAM" id="SSF52425">
    <property type="entry name" value="Cryptochrome/photolyase, N-terminal domain"/>
    <property type="match status" value="1"/>
</dbReference>
<dbReference type="InterPro" id="IPR002081">
    <property type="entry name" value="Cryptochrome/DNA_photolyase_1"/>
</dbReference>
<dbReference type="InterPro" id="IPR018394">
    <property type="entry name" value="DNA_photolyase_1_CS_C"/>
</dbReference>
<proteinExistence type="inferred from homology"/>
<dbReference type="OrthoDB" id="11721at2157"/>
<gene>
    <name evidence="9" type="ORF">CK500_01380</name>
</gene>
<dbReference type="Gene3D" id="1.25.40.80">
    <property type="match status" value="1"/>
</dbReference>
<protein>
    <submittedName>
        <fullName evidence="9">FAD-binding protein</fullName>
    </submittedName>
</protein>
<evidence type="ECO:0000259" key="8">
    <source>
        <dbReference type="PROSITE" id="PS51645"/>
    </source>
</evidence>
<keyword evidence="3 6" id="KW-0157">Chromophore</keyword>
<dbReference type="GO" id="GO:0071949">
    <property type="term" value="F:FAD binding"/>
    <property type="evidence" value="ECO:0007669"/>
    <property type="project" value="TreeGrafter"/>
</dbReference>
<dbReference type="Pfam" id="PF03441">
    <property type="entry name" value="FAD_binding_7"/>
    <property type="match status" value="1"/>
</dbReference>
<dbReference type="AlphaFoldDB" id="A0A2A2FL84"/>
<dbReference type="GO" id="GO:0006950">
    <property type="term" value="P:response to stress"/>
    <property type="evidence" value="ECO:0007669"/>
    <property type="project" value="UniProtKB-ARBA"/>
</dbReference>
<dbReference type="Proteomes" id="UP000218083">
    <property type="component" value="Unassembled WGS sequence"/>
</dbReference>
<comment type="similarity">
    <text evidence="6">Belongs to the DNA photolyase family.</text>
</comment>
<evidence type="ECO:0000313" key="9">
    <source>
        <dbReference type="EMBL" id="PAU85349.1"/>
    </source>
</evidence>
<keyword evidence="10" id="KW-1185">Reference proteome</keyword>
<dbReference type="PANTHER" id="PTHR11455">
    <property type="entry name" value="CRYPTOCHROME"/>
    <property type="match status" value="1"/>
</dbReference>
<feature type="region of interest" description="Disordered" evidence="7">
    <location>
        <begin position="147"/>
        <end position="184"/>
    </location>
</feature>
<dbReference type="PROSITE" id="PS51645">
    <property type="entry name" value="PHR_CRY_ALPHA_BETA"/>
    <property type="match status" value="1"/>
</dbReference>
<dbReference type="RefSeq" id="WP_095635466.1">
    <property type="nucleotide sequence ID" value="NZ_NSKC01000001.1"/>
</dbReference>
<evidence type="ECO:0000256" key="1">
    <source>
        <dbReference type="ARBA" id="ARBA00022630"/>
    </source>
</evidence>
<comment type="cofactor">
    <cofactor evidence="4">
        <name>FAD</name>
        <dbReference type="ChEBI" id="CHEBI:57692"/>
    </cofactor>
    <text evidence="4">Binds 1 FAD per subunit.</text>
</comment>
<feature type="binding site" evidence="4">
    <location>
        <begin position="390"/>
        <end position="392"/>
    </location>
    <ligand>
        <name>FAD</name>
        <dbReference type="ChEBI" id="CHEBI:57692"/>
    </ligand>
</feature>
<keyword evidence="2 4" id="KW-0274">FAD</keyword>
<dbReference type="InterPro" id="IPR006050">
    <property type="entry name" value="DNA_photolyase_N"/>
</dbReference>
<accession>A0A2A2FL84</accession>
<evidence type="ECO:0000256" key="3">
    <source>
        <dbReference type="ARBA" id="ARBA00022991"/>
    </source>
</evidence>
<evidence type="ECO:0000313" key="10">
    <source>
        <dbReference type="Proteomes" id="UP000218083"/>
    </source>
</evidence>
<dbReference type="PROSITE" id="PS00394">
    <property type="entry name" value="DNA_PHOTOLYASES_1_1"/>
    <property type="match status" value="1"/>
</dbReference>
<feature type="binding site" evidence="4">
    <location>
        <position position="290"/>
    </location>
    <ligand>
        <name>FAD</name>
        <dbReference type="ChEBI" id="CHEBI:57692"/>
    </ligand>
</feature>